<proteinExistence type="predicted"/>
<dbReference type="Proteomes" id="UP000005239">
    <property type="component" value="Unassembled WGS sequence"/>
</dbReference>
<reference evidence="1" key="2">
    <citation type="submission" date="2022-06" db="UniProtKB">
        <authorList>
            <consortium name="EnsemblMetazoa"/>
        </authorList>
    </citation>
    <scope>IDENTIFICATION</scope>
    <source>
        <strain evidence="1">PS312</strain>
    </source>
</reference>
<organism evidence="1 2">
    <name type="scientific">Pristionchus pacificus</name>
    <name type="common">Parasitic nematode worm</name>
    <dbReference type="NCBI Taxonomy" id="54126"/>
    <lineage>
        <taxon>Eukaryota</taxon>
        <taxon>Metazoa</taxon>
        <taxon>Ecdysozoa</taxon>
        <taxon>Nematoda</taxon>
        <taxon>Chromadorea</taxon>
        <taxon>Rhabditida</taxon>
        <taxon>Rhabditina</taxon>
        <taxon>Diplogasteromorpha</taxon>
        <taxon>Diplogasteroidea</taxon>
        <taxon>Neodiplogasteridae</taxon>
        <taxon>Pristionchus</taxon>
    </lineage>
</organism>
<reference evidence="2" key="1">
    <citation type="journal article" date="2008" name="Nat. Genet.">
        <title>The Pristionchus pacificus genome provides a unique perspective on nematode lifestyle and parasitism.</title>
        <authorList>
            <person name="Dieterich C."/>
            <person name="Clifton S.W."/>
            <person name="Schuster L.N."/>
            <person name="Chinwalla A."/>
            <person name="Delehaunty K."/>
            <person name="Dinkelacker I."/>
            <person name="Fulton L."/>
            <person name="Fulton R."/>
            <person name="Godfrey J."/>
            <person name="Minx P."/>
            <person name="Mitreva M."/>
            <person name="Roeseler W."/>
            <person name="Tian H."/>
            <person name="Witte H."/>
            <person name="Yang S.P."/>
            <person name="Wilson R.K."/>
            <person name="Sommer R.J."/>
        </authorList>
    </citation>
    <scope>NUCLEOTIDE SEQUENCE [LARGE SCALE GENOMIC DNA]</scope>
    <source>
        <strain evidence="2">PS312</strain>
    </source>
</reference>
<dbReference type="EnsemblMetazoa" id="PPA34968.1">
    <property type="protein sequence ID" value="PPA34968.1"/>
    <property type="gene ID" value="WBGene00273337"/>
</dbReference>
<sequence>MCWIALLSYFCFSILVYSIFMAFAGPEIRRIQYPLWLKAVFASACVAAFSVLQYLTILGQCPPKSIRCLEQADEVMLVFVSFFIVAIATPYIYGVYCISMGCRSDSSTNKANSLKCKVWYLVRRNVRVHSNQHRMPGNISKLAMFLFLIGLIFTSMGYEMVMIHYDRTKEAQSKAEYCISQSLKVPRPRTNA</sequence>
<keyword evidence="2" id="KW-1185">Reference proteome</keyword>
<evidence type="ECO:0000313" key="1">
    <source>
        <dbReference type="EnsemblMetazoa" id="PPA34968.1"/>
    </source>
</evidence>
<evidence type="ECO:0000313" key="2">
    <source>
        <dbReference type="Proteomes" id="UP000005239"/>
    </source>
</evidence>
<name>A0A2A6C996_PRIPA</name>
<gene>
    <name evidence="1" type="primary">WBGene00273337</name>
</gene>
<protein>
    <submittedName>
        <fullName evidence="1">Uncharacterized protein</fullName>
    </submittedName>
</protein>
<accession>A0A2A6C996</accession>
<accession>A0A8R1UNB8</accession>
<dbReference type="AlphaFoldDB" id="A0A2A6C996"/>